<dbReference type="EMBL" id="KK198758">
    <property type="protein sequence ID" value="KCW70727.1"/>
    <property type="molecule type" value="Genomic_DNA"/>
</dbReference>
<name>A0A059BX79_EUCGR</name>
<accession>A0A059BX79</accession>
<organism evidence="1">
    <name type="scientific">Eucalyptus grandis</name>
    <name type="common">Flooded gum</name>
    <dbReference type="NCBI Taxonomy" id="71139"/>
    <lineage>
        <taxon>Eukaryota</taxon>
        <taxon>Viridiplantae</taxon>
        <taxon>Streptophyta</taxon>
        <taxon>Embryophyta</taxon>
        <taxon>Tracheophyta</taxon>
        <taxon>Spermatophyta</taxon>
        <taxon>Magnoliopsida</taxon>
        <taxon>eudicotyledons</taxon>
        <taxon>Gunneridae</taxon>
        <taxon>Pentapetalae</taxon>
        <taxon>rosids</taxon>
        <taxon>malvids</taxon>
        <taxon>Myrtales</taxon>
        <taxon>Myrtaceae</taxon>
        <taxon>Myrtoideae</taxon>
        <taxon>Eucalypteae</taxon>
        <taxon>Eucalyptus</taxon>
    </lineage>
</organism>
<dbReference type="InterPro" id="IPR032675">
    <property type="entry name" value="LRR_dom_sf"/>
</dbReference>
<gene>
    <name evidence="1" type="ORF">EUGRSUZ_F03891</name>
</gene>
<evidence type="ECO:0000313" key="1">
    <source>
        <dbReference type="EMBL" id="KCW70727.1"/>
    </source>
</evidence>
<dbReference type="STRING" id="71139.A0A059BX79"/>
<dbReference type="InterPro" id="IPR001611">
    <property type="entry name" value="Leu-rich_rpt"/>
</dbReference>
<dbReference type="PANTHER" id="PTHR45752">
    <property type="entry name" value="LEUCINE-RICH REPEAT-CONTAINING"/>
    <property type="match status" value="1"/>
</dbReference>
<dbReference type="InParanoid" id="A0A059BX79"/>
<reference evidence="1" key="1">
    <citation type="submission" date="2013-07" db="EMBL/GenBank/DDBJ databases">
        <title>The genome of Eucalyptus grandis.</title>
        <authorList>
            <person name="Schmutz J."/>
            <person name="Hayes R."/>
            <person name="Myburg A."/>
            <person name="Tuskan G."/>
            <person name="Grattapaglia D."/>
            <person name="Rokhsar D.S."/>
        </authorList>
    </citation>
    <scope>NUCLEOTIDE SEQUENCE</scope>
    <source>
        <tissue evidence="1">Leaf extractions</tissue>
    </source>
</reference>
<dbReference type="Gene3D" id="3.80.10.10">
    <property type="entry name" value="Ribonuclease Inhibitor"/>
    <property type="match status" value="1"/>
</dbReference>
<dbReference type="PANTHER" id="PTHR45752:SF194">
    <property type="entry name" value="NB-ARC DOMAIN-CONTAINING PROTEIN"/>
    <property type="match status" value="1"/>
</dbReference>
<proteinExistence type="predicted"/>
<dbReference type="AlphaFoldDB" id="A0A059BX79"/>
<dbReference type="Gramene" id="KCW70727">
    <property type="protein sequence ID" value="KCW70727"/>
    <property type="gene ID" value="EUGRSUZ_F03891"/>
</dbReference>
<sequence length="271" mass="30154">MLKIENERVQELPHSIGELSGLKYLSLSHCPELEGLPNSIGELKSLLRLDLFVSGIIKLLASVGGLESLTEINISDTAITTLPDFIGNLKRLKAMDIHGSQIREILDSIGGLELLLKLGLCGTCITKLPGSIGNFNRFEPIDLLDCRLRELLELIGGLESLLELDLYGANMAQKPDFLKNLKRLKCMKLGNNIRKLTEAMGMRKNLKEICASDDIEEIPREIGQPSLLRILDLSQSKVTRLPTIISQLSHLQIFIYGIAMDFRCCQSFLQV</sequence>
<dbReference type="SUPFAM" id="SSF52058">
    <property type="entry name" value="L domain-like"/>
    <property type="match status" value="1"/>
</dbReference>
<dbReference type="InterPro" id="IPR050715">
    <property type="entry name" value="LRR-SigEffector_domain"/>
</dbReference>
<dbReference type="Pfam" id="PF00560">
    <property type="entry name" value="LRR_1"/>
    <property type="match status" value="1"/>
</dbReference>
<protein>
    <submittedName>
        <fullName evidence="1">Uncharacterized protein</fullName>
    </submittedName>
</protein>